<keyword evidence="6" id="KW-0732">Signal</keyword>
<comment type="similarity">
    <text evidence="2">Belongs to the membrane magnesium transporter (TC 1.A.67) family.</text>
</comment>
<evidence type="ECO:0000256" key="4">
    <source>
        <dbReference type="ARBA" id="ARBA00022989"/>
    </source>
</evidence>
<gene>
    <name evidence="7" type="ORF">MAPG_06540</name>
</gene>
<keyword evidence="9" id="KW-1185">Reference proteome</keyword>
<dbReference type="GO" id="GO:0034975">
    <property type="term" value="P:protein folding in endoplasmic reticulum"/>
    <property type="evidence" value="ECO:0007669"/>
    <property type="project" value="TreeGrafter"/>
</dbReference>
<keyword evidence="5" id="KW-0472">Membrane</keyword>
<dbReference type="AlphaFoldDB" id="A0A0C4E2A9"/>
<reference evidence="8" key="5">
    <citation type="submission" date="2015-06" db="UniProtKB">
        <authorList>
            <consortium name="EnsemblFungi"/>
        </authorList>
    </citation>
    <scope>IDENTIFICATION</scope>
    <source>
        <strain evidence="8">ATCC 64411</strain>
    </source>
</reference>
<comment type="subcellular location">
    <subcellularLocation>
        <location evidence="1">Endomembrane system</location>
        <topology evidence="1">Multi-pass membrane protein</topology>
    </subcellularLocation>
</comment>
<organism evidence="8 9">
    <name type="scientific">Magnaporthiopsis poae (strain ATCC 64411 / 73-15)</name>
    <name type="common">Kentucky bluegrass fungus</name>
    <name type="synonym">Magnaporthe poae</name>
    <dbReference type="NCBI Taxonomy" id="644358"/>
    <lineage>
        <taxon>Eukaryota</taxon>
        <taxon>Fungi</taxon>
        <taxon>Dikarya</taxon>
        <taxon>Ascomycota</taxon>
        <taxon>Pezizomycotina</taxon>
        <taxon>Sordariomycetes</taxon>
        <taxon>Sordariomycetidae</taxon>
        <taxon>Magnaporthales</taxon>
        <taxon>Magnaporthaceae</taxon>
        <taxon>Magnaporthiopsis</taxon>
    </lineage>
</organism>
<dbReference type="EMBL" id="ADBL01001588">
    <property type="status" value="NOT_ANNOTATED_CDS"/>
    <property type="molecule type" value="Genomic_DNA"/>
</dbReference>
<dbReference type="STRING" id="644358.A0A0C4E2A9"/>
<proteinExistence type="inferred from homology"/>
<dbReference type="eggNOG" id="ENOG502S8V0">
    <property type="taxonomic scope" value="Eukaryota"/>
</dbReference>
<keyword evidence="4" id="KW-1133">Transmembrane helix</keyword>
<dbReference type="OMA" id="YGFWDIR"/>
<evidence type="ECO:0000313" key="7">
    <source>
        <dbReference type="EMBL" id="KLU87541.1"/>
    </source>
</evidence>
<evidence type="ECO:0000256" key="5">
    <source>
        <dbReference type="ARBA" id="ARBA00023136"/>
    </source>
</evidence>
<evidence type="ECO:0000313" key="9">
    <source>
        <dbReference type="Proteomes" id="UP000011715"/>
    </source>
</evidence>
<reference evidence="7" key="2">
    <citation type="submission" date="2010-05" db="EMBL/GenBank/DDBJ databases">
        <title>The Genome Sequence of Magnaporthe poae strain ATCC 64411.</title>
        <authorList>
            <consortium name="The Broad Institute Genome Sequencing Platform"/>
            <consortium name="Broad Institute Genome Sequencing Center for Infectious Disease"/>
            <person name="Ma L.-J."/>
            <person name="Dead R."/>
            <person name="Young S."/>
            <person name="Zeng Q."/>
            <person name="Koehrsen M."/>
            <person name="Alvarado L."/>
            <person name="Berlin A."/>
            <person name="Chapman S.B."/>
            <person name="Chen Z."/>
            <person name="Freedman E."/>
            <person name="Gellesch M."/>
            <person name="Goldberg J."/>
            <person name="Griggs A."/>
            <person name="Gujja S."/>
            <person name="Heilman E.R."/>
            <person name="Heiman D."/>
            <person name="Hepburn T."/>
            <person name="Howarth C."/>
            <person name="Jen D."/>
            <person name="Larson L."/>
            <person name="Mehta T."/>
            <person name="Neiman D."/>
            <person name="Pearson M."/>
            <person name="Roberts A."/>
            <person name="Saif S."/>
            <person name="Shea T."/>
            <person name="Shenoy N."/>
            <person name="Sisk P."/>
            <person name="Stolte C."/>
            <person name="Sykes S."/>
            <person name="Walk T."/>
            <person name="White J."/>
            <person name="Yandava C."/>
            <person name="Haas B."/>
            <person name="Nusbaum C."/>
            <person name="Birren B."/>
        </authorList>
    </citation>
    <scope>NUCLEOTIDE SEQUENCE</scope>
    <source>
        <strain evidence="7">ATCC 64411</strain>
    </source>
</reference>
<dbReference type="Pfam" id="PF10270">
    <property type="entry name" value="MMgT"/>
    <property type="match status" value="1"/>
</dbReference>
<name>A0A0C4E2A9_MAGP6</name>
<dbReference type="OrthoDB" id="44756at2759"/>
<evidence type="ECO:0000256" key="6">
    <source>
        <dbReference type="SAM" id="SignalP"/>
    </source>
</evidence>
<evidence type="ECO:0008006" key="10">
    <source>
        <dbReference type="Google" id="ProtNLM"/>
    </source>
</evidence>
<dbReference type="GO" id="GO:0072546">
    <property type="term" value="C:EMC complex"/>
    <property type="evidence" value="ECO:0007669"/>
    <property type="project" value="TreeGrafter"/>
</dbReference>
<evidence type="ECO:0000256" key="1">
    <source>
        <dbReference type="ARBA" id="ARBA00004127"/>
    </source>
</evidence>
<dbReference type="EnsemblFungi" id="MAPG_06540T0">
    <property type="protein sequence ID" value="MAPG_06540T0"/>
    <property type="gene ID" value="MAPG_06540"/>
</dbReference>
<dbReference type="PANTHER" id="PTHR28144">
    <property type="entry name" value="ER MEMBRANE PROTEIN COMPLEX SUBUNIT 5"/>
    <property type="match status" value="1"/>
</dbReference>
<dbReference type="InterPro" id="IPR053279">
    <property type="entry name" value="EMC_subunit"/>
</dbReference>
<reference evidence="8" key="4">
    <citation type="journal article" date="2015" name="G3 (Bethesda)">
        <title>Genome sequences of three phytopathogenic species of the Magnaporthaceae family of fungi.</title>
        <authorList>
            <person name="Okagaki L.H."/>
            <person name="Nunes C.C."/>
            <person name="Sailsbery J."/>
            <person name="Clay B."/>
            <person name="Brown D."/>
            <person name="John T."/>
            <person name="Oh Y."/>
            <person name="Young N."/>
            <person name="Fitzgerald M."/>
            <person name="Haas B.J."/>
            <person name="Zeng Q."/>
            <person name="Young S."/>
            <person name="Adiconis X."/>
            <person name="Fan L."/>
            <person name="Levin J.Z."/>
            <person name="Mitchell T.K."/>
            <person name="Okubara P.A."/>
            <person name="Farman M.L."/>
            <person name="Kohn L.M."/>
            <person name="Birren B."/>
            <person name="Ma L.-J."/>
            <person name="Dean R.A."/>
        </authorList>
    </citation>
    <scope>NUCLEOTIDE SEQUENCE</scope>
    <source>
        <strain evidence="8">ATCC 64411 / 73-15</strain>
    </source>
</reference>
<feature type="chain" id="PRO_5009385622" description="Transmembrane protein 32" evidence="6">
    <location>
        <begin position="20"/>
        <end position="155"/>
    </location>
</feature>
<dbReference type="Proteomes" id="UP000011715">
    <property type="component" value="Unassembled WGS sequence"/>
</dbReference>
<dbReference type="InterPro" id="IPR018937">
    <property type="entry name" value="MMgT"/>
</dbReference>
<dbReference type="VEuPathDB" id="FungiDB:MAPG_06540"/>
<feature type="signal peptide" evidence="6">
    <location>
        <begin position="1"/>
        <end position="19"/>
    </location>
</feature>
<dbReference type="PANTHER" id="PTHR28144:SF1">
    <property type="entry name" value="ER MEMBRANE PROTEIN COMPLEX SUBUNIT 5"/>
    <property type="match status" value="1"/>
</dbReference>
<evidence type="ECO:0000256" key="2">
    <source>
        <dbReference type="ARBA" id="ARBA00006109"/>
    </source>
</evidence>
<evidence type="ECO:0000313" key="8">
    <source>
        <dbReference type="EnsemblFungi" id="MAPG_06540T0"/>
    </source>
</evidence>
<evidence type="ECO:0000256" key="3">
    <source>
        <dbReference type="ARBA" id="ARBA00022692"/>
    </source>
</evidence>
<sequence>MTWISKSITAFGLVLLAHACYSAHEHSALHQSTTSPSAATSPSASGAGAGAAAATQSSLPVDISIETVVALVVICLGLVLNTPPLRPIQWREWAGKIEREGLEGFLQPGGDYEEAAKEFIGNPFRYLESRPAFVDIRKQRREFACWVKAGGEPKA</sequence>
<protein>
    <recommendedName>
        <fullName evidence="10">Transmembrane protein 32</fullName>
    </recommendedName>
</protein>
<dbReference type="EMBL" id="GL876970">
    <property type="protein sequence ID" value="KLU87541.1"/>
    <property type="molecule type" value="Genomic_DNA"/>
</dbReference>
<reference evidence="7" key="3">
    <citation type="submission" date="2011-03" db="EMBL/GenBank/DDBJ databases">
        <title>Annotation of Magnaporthe poae ATCC 64411.</title>
        <authorList>
            <person name="Ma L.-J."/>
            <person name="Dead R."/>
            <person name="Young S.K."/>
            <person name="Zeng Q."/>
            <person name="Gargeya S."/>
            <person name="Fitzgerald M."/>
            <person name="Haas B."/>
            <person name="Abouelleil A."/>
            <person name="Alvarado L."/>
            <person name="Arachchi H.M."/>
            <person name="Berlin A."/>
            <person name="Brown A."/>
            <person name="Chapman S.B."/>
            <person name="Chen Z."/>
            <person name="Dunbar C."/>
            <person name="Freedman E."/>
            <person name="Gearin G."/>
            <person name="Gellesch M."/>
            <person name="Goldberg J."/>
            <person name="Griggs A."/>
            <person name="Gujja S."/>
            <person name="Heiman D."/>
            <person name="Howarth C."/>
            <person name="Larson L."/>
            <person name="Lui A."/>
            <person name="MacDonald P.J.P."/>
            <person name="Mehta T."/>
            <person name="Montmayeur A."/>
            <person name="Murphy C."/>
            <person name="Neiman D."/>
            <person name="Pearson M."/>
            <person name="Priest M."/>
            <person name="Roberts A."/>
            <person name="Saif S."/>
            <person name="Shea T."/>
            <person name="Shenoy N."/>
            <person name="Sisk P."/>
            <person name="Stolte C."/>
            <person name="Sykes S."/>
            <person name="Yandava C."/>
            <person name="Wortman J."/>
            <person name="Nusbaum C."/>
            <person name="Birren B."/>
        </authorList>
    </citation>
    <scope>NUCLEOTIDE SEQUENCE</scope>
    <source>
        <strain evidence="7">ATCC 64411</strain>
    </source>
</reference>
<accession>A0A0C4E2A9</accession>
<reference evidence="9" key="1">
    <citation type="submission" date="2010-05" db="EMBL/GenBank/DDBJ databases">
        <title>The genome sequence of Magnaporthe poae strain ATCC 64411.</title>
        <authorList>
            <person name="Ma L.-J."/>
            <person name="Dead R."/>
            <person name="Young S."/>
            <person name="Zeng Q."/>
            <person name="Koehrsen M."/>
            <person name="Alvarado L."/>
            <person name="Berlin A."/>
            <person name="Chapman S.B."/>
            <person name="Chen Z."/>
            <person name="Freedman E."/>
            <person name="Gellesch M."/>
            <person name="Goldberg J."/>
            <person name="Griggs A."/>
            <person name="Gujja S."/>
            <person name="Heilman E.R."/>
            <person name="Heiman D."/>
            <person name="Hepburn T."/>
            <person name="Howarth C."/>
            <person name="Jen D."/>
            <person name="Larson L."/>
            <person name="Mehta T."/>
            <person name="Neiman D."/>
            <person name="Pearson M."/>
            <person name="Roberts A."/>
            <person name="Saif S."/>
            <person name="Shea T."/>
            <person name="Shenoy N."/>
            <person name="Sisk P."/>
            <person name="Stolte C."/>
            <person name="Sykes S."/>
            <person name="Walk T."/>
            <person name="White J."/>
            <person name="Yandava C."/>
            <person name="Haas B."/>
            <person name="Nusbaum C."/>
            <person name="Birren B."/>
        </authorList>
    </citation>
    <scope>NUCLEOTIDE SEQUENCE [LARGE SCALE GENOMIC DNA]</scope>
    <source>
        <strain evidence="9">ATCC 64411 / 73-15</strain>
    </source>
</reference>
<keyword evidence="3" id="KW-0812">Transmembrane</keyword>